<gene>
    <name evidence="2" type="ORF">DME_LOCUS7264</name>
</gene>
<dbReference type="InterPro" id="IPR011598">
    <property type="entry name" value="bHLH_dom"/>
</dbReference>
<protein>
    <submittedName>
        <fullName evidence="5">BHLH domain-containing protein</fullName>
    </submittedName>
</protein>
<dbReference type="EMBL" id="UYYG01001159">
    <property type="protein sequence ID" value="VDN57291.1"/>
    <property type="molecule type" value="Genomic_DNA"/>
</dbReference>
<evidence type="ECO:0000313" key="2">
    <source>
        <dbReference type="EMBL" id="VDN57291.1"/>
    </source>
</evidence>
<dbReference type="InterPro" id="IPR036638">
    <property type="entry name" value="HLH_DNA-bd_sf"/>
</dbReference>
<dbReference type="SMART" id="SM00353">
    <property type="entry name" value="HLH"/>
    <property type="match status" value="1"/>
</dbReference>
<dbReference type="OrthoDB" id="10048995at2759"/>
<reference evidence="5" key="1">
    <citation type="submission" date="2017-02" db="UniProtKB">
        <authorList>
            <consortium name="WormBaseParasite"/>
        </authorList>
    </citation>
    <scope>IDENTIFICATION</scope>
</reference>
<reference evidence="2 4" key="2">
    <citation type="submission" date="2018-11" db="EMBL/GenBank/DDBJ databases">
        <authorList>
            <consortium name="Pathogen Informatics"/>
        </authorList>
    </citation>
    <scope>NUCLEOTIDE SEQUENCE [LARGE SCALE GENOMIC DNA]</scope>
</reference>
<dbReference type="GO" id="GO:0046983">
    <property type="term" value="F:protein dimerization activity"/>
    <property type="evidence" value="ECO:0007669"/>
    <property type="project" value="InterPro"/>
</dbReference>
<dbReference type="Pfam" id="PF00010">
    <property type="entry name" value="HLH"/>
    <property type="match status" value="1"/>
</dbReference>
<evidence type="ECO:0000313" key="5">
    <source>
        <dbReference type="WBParaSite" id="DME_0000310501-mRNA-1"/>
    </source>
</evidence>
<dbReference type="GO" id="GO:0000977">
    <property type="term" value="F:RNA polymerase II transcription regulatory region sequence-specific DNA binding"/>
    <property type="evidence" value="ECO:0007669"/>
    <property type="project" value="TreeGrafter"/>
</dbReference>
<evidence type="ECO:0000313" key="3">
    <source>
        <dbReference type="Proteomes" id="UP000038040"/>
    </source>
</evidence>
<dbReference type="Proteomes" id="UP000038040">
    <property type="component" value="Unplaced"/>
</dbReference>
<name>A0A0N4U7W9_DRAME</name>
<feature type="domain" description="BHLH" evidence="1">
    <location>
        <begin position="43"/>
        <end position="95"/>
    </location>
</feature>
<accession>A0A0N4U7W9</accession>
<evidence type="ECO:0000313" key="4">
    <source>
        <dbReference type="Proteomes" id="UP000274756"/>
    </source>
</evidence>
<organism evidence="3 5">
    <name type="scientific">Dracunculus medinensis</name>
    <name type="common">Guinea worm</name>
    <dbReference type="NCBI Taxonomy" id="318479"/>
    <lineage>
        <taxon>Eukaryota</taxon>
        <taxon>Metazoa</taxon>
        <taxon>Ecdysozoa</taxon>
        <taxon>Nematoda</taxon>
        <taxon>Chromadorea</taxon>
        <taxon>Rhabditida</taxon>
        <taxon>Spirurina</taxon>
        <taxon>Dracunculoidea</taxon>
        <taxon>Dracunculidae</taxon>
        <taxon>Dracunculus</taxon>
    </lineage>
</organism>
<keyword evidence="4" id="KW-1185">Reference proteome</keyword>
<dbReference type="STRING" id="318479.A0A0N4U7W9"/>
<dbReference type="Gene3D" id="4.10.280.10">
    <property type="entry name" value="Helix-loop-helix DNA-binding domain"/>
    <property type="match status" value="1"/>
</dbReference>
<proteinExistence type="predicted"/>
<dbReference type="GO" id="GO:0000981">
    <property type="term" value="F:DNA-binding transcription factor activity, RNA polymerase II-specific"/>
    <property type="evidence" value="ECO:0007669"/>
    <property type="project" value="TreeGrafter"/>
</dbReference>
<dbReference type="Proteomes" id="UP000274756">
    <property type="component" value="Unassembled WGS sequence"/>
</dbReference>
<dbReference type="PANTHER" id="PTHR23349:SF111">
    <property type="entry name" value="BHLH DOMAIN-CONTAINING PROTEIN"/>
    <property type="match status" value="1"/>
</dbReference>
<dbReference type="SUPFAM" id="SSF47459">
    <property type="entry name" value="HLH, helix-loop-helix DNA-binding domain"/>
    <property type="match status" value="1"/>
</dbReference>
<dbReference type="InterPro" id="IPR050283">
    <property type="entry name" value="E-box_TF_Regulators"/>
</dbReference>
<dbReference type="GO" id="GO:0032502">
    <property type="term" value="P:developmental process"/>
    <property type="evidence" value="ECO:0007669"/>
    <property type="project" value="TreeGrafter"/>
</dbReference>
<dbReference type="WBParaSite" id="DME_0000310501-mRNA-1">
    <property type="protein sequence ID" value="DME_0000310501-mRNA-1"/>
    <property type="gene ID" value="DME_0000310501"/>
</dbReference>
<evidence type="ECO:0000259" key="1">
    <source>
        <dbReference type="PROSITE" id="PS50888"/>
    </source>
</evidence>
<dbReference type="PROSITE" id="PS50888">
    <property type="entry name" value="BHLH"/>
    <property type="match status" value="1"/>
</dbReference>
<dbReference type="PANTHER" id="PTHR23349">
    <property type="entry name" value="BASIC HELIX-LOOP-HELIX TRANSCRIPTION FACTOR, TWIST"/>
    <property type="match status" value="1"/>
</dbReference>
<sequence length="198" mass="22594">MSDSNVFCEEQSSKAENISMENQKYSKIIKKKKNTINIDDIRRQRNAANERERRRMNSINKGFDKLRLRLPKNHNDRRLSKVDTLKQAIKYIRQLTELLQQEGVSPAYITTKLQNVQAPMLLIKSFEGIECLICHSCGVEDGPCTGATCIAPVNGYCGFQEILNAEGYAISRQQICLKTNMVRSGEIYVSQLKKCIET</sequence>
<dbReference type="AlphaFoldDB" id="A0A0N4U7W9"/>